<comment type="pathway">
    <text evidence="5">Amine and polyamine biosynthesis; putrescine biosynthesis via L-ornithine pathway; putrescine from L-ornithine: step 1/1.</text>
</comment>
<dbReference type="CDD" id="cd00622">
    <property type="entry name" value="PLPDE_III_ODC"/>
    <property type="match status" value="1"/>
</dbReference>
<dbReference type="GO" id="GO:0004586">
    <property type="term" value="F:ornithine decarboxylase activity"/>
    <property type="evidence" value="ECO:0007669"/>
    <property type="project" value="UniProtKB-EC"/>
</dbReference>
<dbReference type="PROSITE" id="PS00878">
    <property type="entry name" value="ODR_DC_2_1"/>
    <property type="match status" value="1"/>
</dbReference>
<dbReference type="PRINTS" id="PR01182">
    <property type="entry name" value="ORNDCRBXLASE"/>
</dbReference>
<protein>
    <recommendedName>
        <fullName evidence="6">ornithine decarboxylase</fullName>
        <ecNumber evidence="6">4.1.1.17</ecNumber>
    </recommendedName>
</protein>
<keyword evidence="4" id="KW-0456">Lyase</keyword>
<dbReference type="GO" id="GO:0033387">
    <property type="term" value="P:putrescine biosynthetic process from arginine, via ornithine"/>
    <property type="evidence" value="ECO:0007669"/>
    <property type="project" value="TreeGrafter"/>
</dbReference>
<dbReference type="HOGENOM" id="CLU_026444_1_2_1"/>
<dbReference type="STRING" id="743788.S8DM10"/>
<dbReference type="InterPro" id="IPR000183">
    <property type="entry name" value="Orn/DAP/Arg_de-COase"/>
</dbReference>
<evidence type="ECO:0000256" key="7">
    <source>
        <dbReference type="ARBA" id="ARBA00046672"/>
    </source>
</evidence>
<dbReference type="FunFam" id="3.20.20.10:FF:000005">
    <property type="entry name" value="Ornithine decarboxylase"/>
    <property type="match status" value="1"/>
</dbReference>
<proteinExistence type="inferred from homology"/>
<dbReference type="InterPro" id="IPR009006">
    <property type="entry name" value="Ala_racemase/Decarboxylase_C"/>
</dbReference>
<dbReference type="Proteomes" id="UP000015241">
    <property type="component" value="Unassembled WGS sequence"/>
</dbReference>
<dbReference type="SUPFAM" id="SSF51419">
    <property type="entry name" value="PLP-binding barrel"/>
    <property type="match status" value="1"/>
</dbReference>
<evidence type="ECO:0000256" key="2">
    <source>
        <dbReference type="ARBA" id="ARBA00008872"/>
    </source>
</evidence>
<dbReference type="EMBL" id="KE504230">
    <property type="protein sequence ID" value="EPS94521.1"/>
    <property type="molecule type" value="Genomic_DNA"/>
</dbReference>
<dbReference type="InterPro" id="IPR029066">
    <property type="entry name" value="PLP-binding_barrel"/>
</dbReference>
<comment type="cofactor">
    <cofactor evidence="1 9">
        <name>pyridoxal 5'-phosphate</name>
        <dbReference type="ChEBI" id="CHEBI:597326"/>
    </cofactor>
</comment>
<dbReference type="EC" id="4.1.1.17" evidence="6"/>
<comment type="catalytic activity">
    <reaction evidence="8">
        <text>L-ornithine + H(+) = putrescine + CO2</text>
        <dbReference type="Rhea" id="RHEA:22964"/>
        <dbReference type="ChEBI" id="CHEBI:15378"/>
        <dbReference type="ChEBI" id="CHEBI:16526"/>
        <dbReference type="ChEBI" id="CHEBI:46911"/>
        <dbReference type="ChEBI" id="CHEBI:326268"/>
        <dbReference type="EC" id="4.1.1.17"/>
    </reaction>
</comment>
<feature type="active site" description="Proton donor" evidence="9">
    <location>
        <position position="337"/>
    </location>
</feature>
<dbReference type="Gene3D" id="3.20.20.10">
    <property type="entry name" value="Alanine racemase"/>
    <property type="match status" value="1"/>
</dbReference>
<dbReference type="GO" id="GO:0005737">
    <property type="term" value="C:cytoplasm"/>
    <property type="evidence" value="ECO:0007669"/>
    <property type="project" value="TreeGrafter"/>
</dbReference>
<evidence type="ECO:0000256" key="4">
    <source>
        <dbReference type="ARBA" id="ARBA00023239"/>
    </source>
</evidence>
<sequence>MNAMQLATDGESDAEKAFFVADLSYVLRQHERWKANLPEIQPFYAIKCNPDPYVLRLLAALGTGFDCASMGEISQVTGLGVDPSRIIFANPCKAVSFVRNSAKAGVDTMTFDNTDELYKVARAHPGAKLVVRILTDDSKSLCKLGLKFGAPLVTVPALLAKAQELKLDVIGVSFHVGSGCYDSSAFADAVQRARTAFDMGKEAGYDFTLLDVGGGFEDGTFETTASILKDAISQHFPDREHIKIIAEPGRYFVSRAFGLAVNVIARRAPAEDGPQEMDADPEQPSVMYYINDGVYGSFNCVLFDHQAPQPYVLSLNGSFHVPSTEPLQSSSVWGPTCDSIDCVCPVARLPGSLRIGDWLGFDNMGAYTVCAASQFNGFQVSKVIYTAGGGPDAVAVRNALRDYEG</sequence>
<name>S8DM10_FOMSC</name>
<dbReference type="FunCoup" id="S8DM10">
    <property type="interactions" value="269"/>
</dbReference>
<feature type="modified residue" description="N6-(pyridoxal phosphate)lysine" evidence="9">
    <location>
        <position position="47"/>
    </location>
</feature>
<reference evidence="11 12" key="1">
    <citation type="journal article" date="2012" name="Science">
        <title>The Paleozoic origin of enzymatic lignin decomposition reconstructed from 31 fungal genomes.</title>
        <authorList>
            <person name="Floudas D."/>
            <person name="Binder M."/>
            <person name="Riley R."/>
            <person name="Barry K."/>
            <person name="Blanchette R.A."/>
            <person name="Henrissat B."/>
            <person name="Martinez A.T."/>
            <person name="Otillar R."/>
            <person name="Spatafora J.W."/>
            <person name="Yadav J.S."/>
            <person name="Aerts A."/>
            <person name="Benoit I."/>
            <person name="Boyd A."/>
            <person name="Carlson A."/>
            <person name="Copeland A."/>
            <person name="Coutinho P.M."/>
            <person name="de Vries R.P."/>
            <person name="Ferreira P."/>
            <person name="Findley K."/>
            <person name="Foster B."/>
            <person name="Gaskell J."/>
            <person name="Glotzer D."/>
            <person name="Gorecki P."/>
            <person name="Heitman J."/>
            <person name="Hesse C."/>
            <person name="Hori C."/>
            <person name="Igarashi K."/>
            <person name="Jurgens J.A."/>
            <person name="Kallen N."/>
            <person name="Kersten P."/>
            <person name="Kohler A."/>
            <person name="Kuees U."/>
            <person name="Kumar T.K.A."/>
            <person name="Kuo A."/>
            <person name="LaButti K."/>
            <person name="Larrondo L.F."/>
            <person name="Lindquist E."/>
            <person name="Ling A."/>
            <person name="Lombard V."/>
            <person name="Lucas S."/>
            <person name="Lundell T."/>
            <person name="Martin R."/>
            <person name="McLaughlin D.J."/>
            <person name="Morgenstern I."/>
            <person name="Morin E."/>
            <person name="Murat C."/>
            <person name="Nagy L.G."/>
            <person name="Nolan M."/>
            <person name="Ohm R.A."/>
            <person name="Patyshakuliyeva A."/>
            <person name="Rokas A."/>
            <person name="Ruiz-Duenas F.J."/>
            <person name="Sabat G."/>
            <person name="Salamov A."/>
            <person name="Samejima M."/>
            <person name="Schmutz J."/>
            <person name="Slot J.C."/>
            <person name="St John F."/>
            <person name="Stenlid J."/>
            <person name="Sun H."/>
            <person name="Sun S."/>
            <person name="Syed K."/>
            <person name="Tsang A."/>
            <person name="Wiebenga A."/>
            <person name="Young D."/>
            <person name="Pisabarro A."/>
            <person name="Eastwood D.C."/>
            <person name="Martin F."/>
            <person name="Cullen D."/>
            <person name="Grigoriev I.V."/>
            <person name="Hibbett D.S."/>
        </authorList>
    </citation>
    <scope>NUCLEOTIDE SEQUENCE</scope>
    <source>
        <strain evidence="12">FP-58527</strain>
    </source>
</reference>
<gene>
    <name evidence="11" type="ORF">FOMPIDRAFT_1134216</name>
</gene>
<evidence type="ECO:0000256" key="3">
    <source>
        <dbReference type="ARBA" id="ARBA00022898"/>
    </source>
</evidence>
<evidence type="ECO:0000256" key="9">
    <source>
        <dbReference type="PIRSR" id="PIRSR600183-50"/>
    </source>
</evidence>
<dbReference type="PRINTS" id="PR01179">
    <property type="entry name" value="ODADCRBXLASE"/>
</dbReference>
<dbReference type="Pfam" id="PF02784">
    <property type="entry name" value="Orn_Arg_deC_N"/>
    <property type="match status" value="1"/>
</dbReference>
<keyword evidence="3 9" id="KW-0663">Pyridoxal phosphate</keyword>
<dbReference type="Gene3D" id="2.40.37.10">
    <property type="entry name" value="Lyase, Ornithine Decarboxylase, Chain A, domain 1"/>
    <property type="match status" value="1"/>
</dbReference>
<dbReference type="InParanoid" id="S8DM10"/>
<dbReference type="InterPro" id="IPR022644">
    <property type="entry name" value="De-COase2_N"/>
</dbReference>
<evidence type="ECO:0000256" key="6">
    <source>
        <dbReference type="ARBA" id="ARBA00034138"/>
    </source>
</evidence>
<evidence type="ECO:0000313" key="12">
    <source>
        <dbReference type="Proteomes" id="UP000015241"/>
    </source>
</evidence>
<dbReference type="PANTHER" id="PTHR11482:SF6">
    <property type="entry name" value="ORNITHINE DECARBOXYLASE 1-RELATED"/>
    <property type="match status" value="1"/>
</dbReference>
<evidence type="ECO:0000256" key="5">
    <source>
        <dbReference type="ARBA" id="ARBA00034115"/>
    </source>
</evidence>
<comment type="similarity">
    <text evidence="2">Belongs to the Orn/Lys/Arg decarboxylase class-II family.</text>
</comment>
<accession>S8DM10</accession>
<dbReference type="AlphaFoldDB" id="S8DM10"/>
<evidence type="ECO:0000259" key="10">
    <source>
        <dbReference type="Pfam" id="PF02784"/>
    </source>
</evidence>
<organism evidence="11 12">
    <name type="scientific">Fomitopsis schrenkii</name>
    <name type="common">Brown rot fungus</name>
    <dbReference type="NCBI Taxonomy" id="2126942"/>
    <lineage>
        <taxon>Eukaryota</taxon>
        <taxon>Fungi</taxon>
        <taxon>Dikarya</taxon>
        <taxon>Basidiomycota</taxon>
        <taxon>Agaricomycotina</taxon>
        <taxon>Agaricomycetes</taxon>
        <taxon>Polyporales</taxon>
        <taxon>Fomitopsis</taxon>
    </lineage>
</organism>
<keyword evidence="12" id="KW-1185">Reference proteome</keyword>
<dbReference type="InterPro" id="IPR022653">
    <property type="entry name" value="De-COase2_pyr-phos_BS"/>
</dbReference>
<dbReference type="InterPro" id="IPR002433">
    <property type="entry name" value="Orn_de-COase"/>
</dbReference>
<comment type="subunit">
    <text evidence="7">Homodimer. Only the dimer is catalytically active, as the active sites are constructed of residues from both monomers.</text>
</comment>
<feature type="domain" description="Orn/DAP/Arg decarboxylase 2 N-terminal" evidence="10">
    <location>
        <begin position="25"/>
        <end position="254"/>
    </location>
</feature>
<dbReference type="OrthoDB" id="5034579at2759"/>
<evidence type="ECO:0000313" key="11">
    <source>
        <dbReference type="EMBL" id="EPS94521.1"/>
    </source>
</evidence>
<evidence type="ECO:0000256" key="8">
    <source>
        <dbReference type="ARBA" id="ARBA00049127"/>
    </source>
</evidence>
<dbReference type="eggNOG" id="KOG0622">
    <property type="taxonomic scope" value="Eukaryota"/>
</dbReference>
<dbReference type="SUPFAM" id="SSF50621">
    <property type="entry name" value="Alanine racemase C-terminal domain-like"/>
    <property type="match status" value="1"/>
</dbReference>
<evidence type="ECO:0000256" key="1">
    <source>
        <dbReference type="ARBA" id="ARBA00001933"/>
    </source>
</evidence>
<dbReference type="PANTHER" id="PTHR11482">
    <property type="entry name" value="ARGININE/DIAMINOPIMELATE/ORNITHINE DECARBOXYLASE"/>
    <property type="match status" value="1"/>
</dbReference>